<evidence type="ECO:0000313" key="1">
    <source>
        <dbReference type="EMBL" id="KAK2571599.1"/>
    </source>
</evidence>
<proteinExistence type="predicted"/>
<sequence length="67" mass="7775">MIERVLGPFFHLHSDVFLCWCPTFSGYLGQGILHKKIDETEKKNNMFANLHPNLPENVDKSLFSIQQ</sequence>
<dbReference type="Proteomes" id="UP001249851">
    <property type="component" value="Unassembled WGS sequence"/>
</dbReference>
<dbReference type="EMBL" id="JARQWQ010000005">
    <property type="protein sequence ID" value="KAK2571599.1"/>
    <property type="molecule type" value="Genomic_DNA"/>
</dbReference>
<evidence type="ECO:0000313" key="2">
    <source>
        <dbReference type="Proteomes" id="UP001249851"/>
    </source>
</evidence>
<keyword evidence="2" id="KW-1185">Reference proteome</keyword>
<comment type="caution">
    <text evidence="1">The sequence shown here is derived from an EMBL/GenBank/DDBJ whole genome shotgun (WGS) entry which is preliminary data.</text>
</comment>
<protein>
    <submittedName>
        <fullName evidence="1">Uncharacterized protein</fullName>
    </submittedName>
</protein>
<reference evidence="1" key="1">
    <citation type="journal article" date="2023" name="G3 (Bethesda)">
        <title>Whole genome assembly and annotation of the endangered Caribbean coral Acropora cervicornis.</title>
        <authorList>
            <person name="Selwyn J.D."/>
            <person name="Vollmer S.V."/>
        </authorList>
    </citation>
    <scope>NUCLEOTIDE SEQUENCE</scope>
    <source>
        <strain evidence="1">K2</strain>
    </source>
</reference>
<dbReference type="AlphaFoldDB" id="A0AAD9R1W0"/>
<organism evidence="1 2">
    <name type="scientific">Acropora cervicornis</name>
    <name type="common">Staghorn coral</name>
    <dbReference type="NCBI Taxonomy" id="6130"/>
    <lineage>
        <taxon>Eukaryota</taxon>
        <taxon>Metazoa</taxon>
        <taxon>Cnidaria</taxon>
        <taxon>Anthozoa</taxon>
        <taxon>Hexacorallia</taxon>
        <taxon>Scleractinia</taxon>
        <taxon>Astrocoeniina</taxon>
        <taxon>Acroporidae</taxon>
        <taxon>Acropora</taxon>
    </lineage>
</organism>
<gene>
    <name evidence="1" type="ORF">P5673_002960</name>
</gene>
<accession>A0AAD9R1W0</accession>
<name>A0AAD9R1W0_ACRCE</name>
<reference evidence="1" key="2">
    <citation type="journal article" date="2023" name="Science">
        <title>Genomic signatures of disease resistance in endangered staghorn corals.</title>
        <authorList>
            <person name="Vollmer S.V."/>
            <person name="Selwyn J.D."/>
            <person name="Despard B.A."/>
            <person name="Roesel C.L."/>
        </authorList>
    </citation>
    <scope>NUCLEOTIDE SEQUENCE</scope>
    <source>
        <strain evidence="1">K2</strain>
    </source>
</reference>